<name>A0A0P0GBA4_9BACE</name>
<feature type="active site" evidence="9">
    <location>
        <position position="167"/>
    </location>
</feature>
<feature type="active site" evidence="9">
    <location>
        <position position="169"/>
    </location>
</feature>
<dbReference type="PANTHER" id="PTHR11922:SF2">
    <property type="entry name" value="GMP SYNTHASE [GLUTAMINE-HYDROLYZING]"/>
    <property type="match status" value="1"/>
</dbReference>
<dbReference type="KEGG" id="bcel:BcellWH2_04209"/>
<evidence type="ECO:0000313" key="13">
    <source>
        <dbReference type="Proteomes" id="UP000061809"/>
    </source>
</evidence>
<keyword evidence="5 9" id="KW-0332">GMP biosynthesis</keyword>
<comment type="function">
    <text evidence="1 9">Catalyzes the synthesis of GMP from XMP.</text>
</comment>
<dbReference type="HAMAP" id="MF_00344">
    <property type="entry name" value="GMP_synthase"/>
    <property type="match status" value="1"/>
</dbReference>
<protein>
    <recommendedName>
        <fullName evidence="9">GMP synthase [glutamine-hydrolyzing]</fullName>
        <ecNumber evidence="9">6.3.5.2</ecNumber>
    </recommendedName>
    <alternativeName>
        <fullName evidence="9">GMP synthetase</fullName>
    </alternativeName>
    <alternativeName>
        <fullName evidence="9">Glutamine amidotransferase</fullName>
    </alternativeName>
</protein>
<evidence type="ECO:0000256" key="4">
    <source>
        <dbReference type="ARBA" id="ARBA00022741"/>
    </source>
</evidence>
<reference evidence="12 13" key="1">
    <citation type="journal article" date="2015" name="Science">
        <title>Genetic determinants of in vivo fitness and diet responsiveness in multiple human gut Bacteroides.</title>
        <authorList>
            <person name="Wu M."/>
            <person name="McNulty N.P."/>
            <person name="Rodionov D.A."/>
            <person name="Khoroshkin M.S."/>
            <person name="Griffin N.W."/>
            <person name="Cheng J."/>
            <person name="Latreille P."/>
            <person name="Kerstetter R.A."/>
            <person name="Terrapon N."/>
            <person name="Henrissat B."/>
            <person name="Osterman A.L."/>
            <person name="Gordon J.I."/>
        </authorList>
    </citation>
    <scope>NUCLEOTIDE SEQUENCE [LARGE SCALE GENOMIC DNA]</scope>
    <source>
        <strain evidence="12 13">WH2</strain>
    </source>
</reference>
<evidence type="ECO:0000256" key="6">
    <source>
        <dbReference type="ARBA" id="ARBA00022755"/>
    </source>
</evidence>
<dbReference type="NCBIfam" id="TIGR00884">
    <property type="entry name" value="guaA_Cterm"/>
    <property type="match status" value="1"/>
</dbReference>
<dbReference type="RefSeq" id="WP_029428775.1">
    <property type="nucleotide sequence ID" value="NZ_CP012801.1"/>
</dbReference>
<keyword evidence="3 9" id="KW-0436">Ligase</keyword>
<dbReference type="PROSITE" id="PS51273">
    <property type="entry name" value="GATASE_TYPE_1"/>
    <property type="match status" value="1"/>
</dbReference>
<dbReference type="Pfam" id="PF00958">
    <property type="entry name" value="GMP_synt_C"/>
    <property type="match status" value="1"/>
</dbReference>
<dbReference type="FunFam" id="3.40.50.620:FF:000001">
    <property type="entry name" value="GMP synthase [glutamine-hydrolyzing]"/>
    <property type="match status" value="1"/>
</dbReference>
<dbReference type="InterPro" id="IPR029062">
    <property type="entry name" value="Class_I_gatase-like"/>
</dbReference>
<accession>A0A0P0GBA4</accession>
<sequence length="517" mass="57437">MQEKIVILDFGSQTTQLIARRVRELNTYCEILPYNKFPEGDESVKGVILSGSPFSVYDESAFKADLSEIRGKYPILGICYGAQFIAYTNGGKVEPAGSREYGRAHLSSFDKDNVLFKDVKENTQVWMSHGDTITVIPFNFKKIASTDKVAIAAYQIENEKVWGVQFHPEVFHSEDGTQMLKNFVVDVCGCKQDWSAASFIETTVAELKEQLGDDKVVLGLSGGVDSSVAAVLLNRAIGKNLTCIFVDHGMLRKNEFKNVLHDYECLGLNVIGVDASAKFFAELAGVTEPEEKRKIIGKGFIEVFDEEAHKIKDVKWLAQGTIYPDCIESLSITGTVIKSHHNVGGLPEKMHLKLCEPLRLLFKDEVRRVGRGLGMPEHLITRHPFPGPGLAVRILGDITPEKVAILQNADDIFIQGLRDWKVKEADGSETSLYHQVWQAGVILLPVQSVGVMGDERTYERAIALRAVTSTDAMTADWAHLPYEFLGKVSNDIINKVKGVNRVTYDISSKPPATIEWE</sequence>
<keyword evidence="8 9" id="KW-0315">Glutamine amidotransferase</keyword>
<dbReference type="InterPro" id="IPR004739">
    <property type="entry name" value="GMP_synth_GATase"/>
</dbReference>
<dbReference type="Gene3D" id="3.40.50.620">
    <property type="entry name" value="HUPs"/>
    <property type="match status" value="1"/>
</dbReference>
<comment type="pathway">
    <text evidence="2 9">Purine metabolism; GMP biosynthesis; GMP from XMP (L-Gln route): step 1/1.</text>
</comment>
<dbReference type="GO" id="GO:0005829">
    <property type="term" value="C:cytosol"/>
    <property type="evidence" value="ECO:0007669"/>
    <property type="project" value="TreeGrafter"/>
</dbReference>
<dbReference type="FunFam" id="3.40.50.880:FF:000001">
    <property type="entry name" value="GMP synthase [glutamine-hydrolyzing]"/>
    <property type="match status" value="1"/>
</dbReference>
<evidence type="ECO:0000256" key="9">
    <source>
        <dbReference type="HAMAP-Rule" id="MF_00344"/>
    </source>
</evidence>
<dbReference type="CDD" id="cd01997">
    <property type="entry name" value="GMP_synthase_C"/>
    <property type="match status" value="1"/>
</dbReference>
<evidence type="ECO:0000256" key="1">
    <source>
        <dbReference type="ARBA" id="ARBA00002332"/>
    </source>
</evidence>
<dbReference type="Pfam" id="PF02540">
    <property type="entry name" value="NAD_synthase"/>
    <property type="match status" value="1"/>
</dbReference>
<dbReference type="GO" id="GO:0005524">
    <property type="term" value="F:ATP binding"/>
    <property type="evidence" value="ECO:0007669"/>
    <property type="project" value="UniProtKB-UniRule"/>
</dbReference>
<dbReference type="InterPro" id="IPR014729">
    <property type="entry name" value="Rossmann-like_a/b/a_fold"/>
</dbReference>
<dbReference type="PRINTS" id="PR00096">
    <property type="entry name" value="GATASE"/>
</dbReference>
<proteinExistence type="inferred from homology"/>
<dbReference type="InterPro" id="IPR001674">
    <property type="entry name" value="GMP_synth_C"/>
</dbReference>
<keyword evidence="7 9" id="KW-0067">ATP-binding</keyword>
<keyword evidence="4 9" id="KW-0547">Nucleotide-binding</keyword>
<dbReference type="PATRIC" id="fig|246787.4.peg.4351"/>
<comment type="subunit">
    <text evidence="9">Homodimer.</text>
</comment>
<dbReference type="GO" id="GO:0003921">
    <property type="term" value="F:GMP synthase activity"/>
    <property type="evidence" value="ECO:0007669"/>
    <property type="project" value="InterPro"/>
</dbReference>
<dbReference type="AlphaFoldDB" id="A0A0P0GBA4"/>
<organism evidence="12 13">
    <name type="scientific">Bacteroides cellulosilyticus</name>
    <dbReference type="NCBI Taxonomy" id="246787"/>
    <lineage>
        <taxon>Bacteria</taxon>
        <taxon>Pseudomonadati</taxon>
        <taxon>Bacteroidota</taxon>
        <taxon>Bacteroidia</taxon>
        <taxon>Bacteroidales</taxon>
        <taxon>Bacteroidaceae</taxon>
        <taxon>Bacteroides</taxon>
    </lineage>
</organism>
<keyword evidence="6 9" id="KW-0658">Purine biosynthesis</keyword>
<dbReference type="InterPro" id="IPR017926">
    <property type="entry name" value="GATASE"/>
</dbReference>
<dbReference type="SUPFAM" id="SSF52317">
    <property type="entry name" value="Class I glutamine amidotransferase-like"/>
    <property type="match status" value="1"/>
</dbReference>
<dbReference type="NCBIfam" id="TIGR00888">
    <property type="entry name" value="guaA_Nterm"/>
    <property type="match status" value="1"/>
</dbReference>
<dbReference type="EMBL" id="CP012801">
    <property type="protein sequence ID" value="ALJ61426.1"/>
    <property type="molecule type" value="Genomic_DNA"/>
</dbReference>
<dbReference type="InterPro" id="IPR022955">
    <property type="entry name" value="GMP_synthase"/>
</dbReference>
<gene>
    <name evidence="12" type="primary">guaA_2</name>
    <name evidence="9" type="synonym">guaA</name>
    <name evidence="12" type="ORF">BcellWH2_04209</name>
</gene>
<evidence type="ECO:0000256" key="8">
    <source>
        <dbReference type="ARBA" id="ARBA00022962"/>
    </source>
</evidence>
<dbReference type="Gene3D" id="3.40.50.880">
    <property type="match status" value="1"/>
</dbReference>
<evidence type="ECO:0000256" key="5">
    <source>
        <dbReference type="ARBA" id="ARBA00022749"/>
    </source>
</evidence>
<dbReference type="Pfam" id="PF00117">
    <property type="entry name" value="GATase"/>
    <property type="match status" value="1"/>
</dbReference>
<evidence type="ECO:0000256" key="3">
    <source>
        <dbReference type="ARBA" id="ARBA00022598"/>
    </source>
</evidence>
<comment type="catalytic activity">
    <reaction evidence="9">
        <text>XMP + L-glutamine + ATP + H2O = GMP + L-glutamate + AMP + diphosphate + 2 H(+)</text>
        <dbReference type="Rhea" id="RHEA:11680"/>
        <dbReference type="ChEBI" id="CHEBI:15377"/>
        <dbReference type="ChEBI" id="CHEBI:15378"/>
        <dbReference type="ChEBI" id="CHEBI:29985"/>
        <dbReference type="ChEBI" id="CHEBI:30616"/>
        <dbReference type="ChEBI" id="CHEBI:33019"/>
        <dbReference type="ChEBI" id="CHEBI:57464"/>
        <dbReference type="ChEBI" id="CHEBI:58115"/>
        <dbReference type="ChEBI" id="CHEBI:58359"/>
        <dbReference type="ChEBI" id="CHEBI:456215"/>
        <dbReference type="EC" id="6.3.5.2"/>
    </reaction>
</comment>
<feature type="binding site" evidence="10">
    <location>
        <begin position="221"/>
        <end position="227"/>
    </location>
    <ligand>
        <name>ATP</name>
        <dbReference type="ChEBI" id="CHEBI:30616"/>
    </ligand>
</feature>
<evidence type="ECO:0000256" key="2">
    <source>
        <dbReference type="ARBA" id="ARBA00005153"/>
    </source>
</evidence>
<dbReference type="SUPFAM" id="SSF54810">
    <property type="entry name" value="GMP synthetase C-terminal dimerisation domain"/>
    <property type="match status" value="1"/>
</dbReference>
<dbReference type="InterPro" id="IPR022310">
    <property type="entry name" value="NAD/GMP_synthase"/>
</dbReference>
<dbReference type="InterPro" id="IPR025777">
    <property type="entry name" value="GMPS_ATP_PPase_dom"/>
</dbReference>
<feature type="domain" description="GMPS ATP-PPase" evidence="11">
    <location>
        <begin position="194"/>
        <end position="382"/>
    </location>
</feature>
<dbReference type="SUPFAM" id="SSF52402">
    <property type="entry name" value="Adenine nucleotide alpha hydrolases-like"/>
    <property type="match status" value="1"/>
</dbReference>
<dbReference type="Proteomes" id="UP000061809">
    <property type="component" value="Chromosome"/>
</dbReference>
<evidence type="ECO:0000256" key="10">
    <source>
        <dbReference type="PROSITE-ProRule" id="PRU00886"/>
    </source>
</evidence>
<dbReference type="PROSITE" id="PS51553">
    <property type="entry name" value="GMPS_ATP_PPASE"/>
    <property type="match status" value="1"/>
</dbReference>
<feature type="active site" description="Nucleophile" evidence="9">
    <location>
        <position position="79"/>
    </location>
</feature>
<dbReference type="FunFam" id="3.30.300.10:FF:000002">
    <property type="entry name" value="GMP synthase [glutamine-hydrolyzing]"/>
    <property type="match status" value="1"/>
</dbReference>
<evidence type="ECO:0000313" key="12">
    <source>
        <dbReference type="EMBL" id="ALJ61426.1"/>
    </source>
</evidence>
<dbReference type="UniPathway" id="UPA00189">
    <property type="reaction ID" value="UER00296"/>
</dbReference>
<dbReference type="NCBIfam" id="NF000848">
    <property type="entry name" value="PRK00074.1"/>
    <property type="match status" value="1"/>
</dbReference>
<dbReference type="PANTHER" id="PTHR11922">
    <property type="entry name" value="GMP SYNTHASE-RELATED"/>
    <property type="match status" value="1"/>
</dbReference>
<dbReference type="EC" id="6.3.5.2" evidence="9"/>
<dbReference type="CDD" id="cd01742">
    <property type="entry name" value="GATase1_GMP_Synthase"/>
    <property type="match status" value="1"/>
</dbReference>
<evidence type="ECO:0000259" key="11">
    <source>
        <dbReference type="PROSITE" id="PS51553"/>
    </source>
</evidence>
<dbReference type="Gene3D" id="3.30.300.10">
    <property type="match status" value="1"/>
</dbReference>
<evidence type="ECO:0000256" key="7">
    <source>
        <dbReference type="ARBA" id="ARBA00022840"/>
    </source>
</evidence>